<dbReference type="InterPro" id="IPR007428">
    <property type="entry name" value="MlaA"/>
</dbReference>
<dbReference type="Pfam" id="PF04333">
    <property type="entry name" value="MlaA"/>
    <property type="match status" value="1"/>
</dbReference>
<accession>A0A8J2YU93</accession>
<dbReference type="EMBL" id="BMJQ01000005">
    <property type="protein sequence ID" value="GGF17129.1"/>
    <property type="molecule type" value="Genomic_DNA"/>
</dbReference>
<gene>
    <name evidence="4" type="ORF">GCM10011611_23610</name>
</gene>
<dbReference type="GO" id="GO:0016020">
    <property type="term" value="C:membrane"/>
    <property type="evidence" value="ECO:0007669"/>
    <property type="project" value="InterPro"/>
</dbReference>
<evidence type="ECO:0000256" key="1">
    <source>
        <dbReference type="ARBA" id="ARBA00010634"/>
    </source>
</evidence>
<dbReference type="AlphaFoldDB" id="A0A8J2YU93"/>
<evidence type="ECO:0008006" key="6">
    <source>
        <dbReference type="Google" id="ProtNLM"/>
    </source>
</evidence>
<sequence>MLLASCASTPSDTSDNQDETNDPYENVNRVIFDMNMTLDKYFFEPVAEGYRWVLPGFVRTGIGNVLRNLKSPMIMANDLLEGNPQRFGDTFGRFMLNTFMGLGGLIDVGTDSKIPYHDADFGMTLATWGVGSGPYIVLPLLNSSNPRDAIGLGVDSIADPVGIEFRAHGYDEVNYARLGVGLVNERANHIEDIDELKRSSLDFYATVRSLYWQSRNADIEAAKSPSNPAQPKSVSYDPGPAPAASPATASPTATQTTPTAASADGKAKAE</sequence>
<keyword evidence="5" id="KW-1185">Reference proteome</keyword>
<comment type="similarity">
    <text evidence="1">Belongs to the MlaA family.</text>
</comment>
<feature type="region of interest" description="Disordered" evidence="3">
    <location>
        <begin position="1"/>
        <end position="23"/>
    </location>
</feature>
<keyword evidence="2" id="KW-0732">Signal</keyword>
<feature type="region of interest" description="Disordered" evidence="3">
    <location>
        <begin position="220"/>
        <end position="270"/>
    </location>
</feature>
<feature type="compositionally biased region" description="Low complexity" evidence="3">
    <location>
        <begin position="242"/>
        <end position="263"/>
    </location>
</feature>
<evidence type="ECO:0000256" key="2">
    <source>
        <dbReference type="ARBA" id="ARBA00022729"/>
    </source>
</evidence>
<name>A0A8J2YU93_9PROT</name>
<comment type="caution">
    <text evidence="4">The sequence shown here is derived from an EMBL/GenBank/DDBJ whole genome shotgun (WGS) entry which is preliminary data.</text>
</comment>
<dbReference type="PANTHER" id="PTHR30035">
    <property type="entry name" value="LIPOPROTEIN VACJ-RELATED"/>
    <property type="match status" value="1"/>
</dbReference>
<reference evidence="4" key="1">
    <citation type="journal article" date="2014" name="Int. J. Syst. Evol. Microbiol.">
        <title>Complete genome sequence of Corynebacterium casei LMG S-19264T (=DSM 44701T), isolated from a smear-ripened cheese.</title>
        <authorList>
            <consortium name="US DOE Joint Genome Institute (JGI-PGF)"/>
            <person name="Walter F."/>
            <person name="Albersmeier A."/>
            <person name="Kalinowski J."/>
            <person name="Ruckert C."/>
        </authorList>
    </citation>
    <scope>NUCLEOTIDE SEQUENCE</scope>
    <source>
        <strain evidence="4">CGMCC 1.15725</strain>
    </source>
</reference>
<evidence type="ECO:0000256" key="3">
    <source>
        <dbReference type="SAM" id="MobiDB-lite"/>
    </source>
</evidence>
<organism evidence="4 5">
    <name type="scientific">Aliidongia dinghuensis</name>
    <dbReference type="NCBI Taxonomy" id="1867774"/>
    <lineage>
        <taxon>Bacteria</taxon>
        <taxon>Pseudomonadati</taxon>
        <taxon>Pseudomonadota</taxon>
        <taxon>Alphaproteobacteria</taxon>
        <taxon>Rhodospirillales</taxon>
        <taxon>Dongiaceae</taxon>
        <taxon>Aliidongia</taxon>
    </lineage>
</organism>
<dbReference type="PANTHER" id="PTHR30035:SF3">
    <property type="entry name" value="INTERMEMBRANE PHOSPHOLIPID TRANSPORT SYSTEM LIPOPROTEIN MLAA"/>
    <property type="match status" value="1"/>
</dbReference>
<evidence type="ECO:0000313" key="5">
    <source>
        <dbReference type="Proteomes" id="UP000646365"/>
    </source>
</evidence>
<dbReference type="GO" id="GO:0120010">
    <property type="term" value="P:intermembrane phospholipid transfer"/>
    <property type="evidence" value="ECO:0007669"/>
    <property type="project" value="TreeGrafter"/>
</dbReference>
<proteinExistence type="inferred from homology"/>
<feature type="compositionally biased region" description="Polar residues" evidence="3">
    <location>
        <begin position="1"/>
        <end position="14"/>
    </location>
</feature>
<reference evidence="4" key="2">
    <citation type="submission" date="2020-09" db="EMBL/GenBank/DDBJ databases">
        <authorList>
            <person name="Sun Q."/>
            <person name="Zhou Y."/>
        </authorList>
    </citation>
    <scope>NUCLEOTIDE SEQUENCE</scope>
    <source>
        <strain evidence="4">CGMCC 1.15725</strain>
    </source>
</reference>
<evidence type="ECO:0000313" key="4">
    <source>
        <dbReference type="EMBL" id="GGF17129.1"/>
    </source>
</evidence>
<dbReference type="PRINTS" id="PR01805">
    <property type="entry name" value="VACJLIPOPROT"/>
</dbReference>
<protein>
    <recommendedName>
        <fullName evidence="6">VacJ family lipoprotein</fullName>
    </recommendedName>
</protein>
<feature type="compositionally biased region" description="Polar residues" evidence="3">
    <location>
        <begin position="224"/>
        <end position="233"/>
    </location>
</feature>
<dbReference type="Proteomes" id="UP000646365">
    <property type="component" value="Unassembled WGS sequence"/>
</dbReference>